<evidence type="ECO:0000256" key="7">
    <source>
        <dbReference type="ARBA" id="ARBA00023004"/>
    </source>
</evidence>
<sequence length="226" mass="23182">MSTIVRLIVAASFAWMLPCAAADAPVKPLDLRRVETVHGDATAGTAKAAVCAACHGPAGVAIAPTFPNLAGQSATYVYIQLKEYKEGQRANPIMTGQAAGLSDADMRDLAAHYAALAPKAAGRPDASSRGAVLYLAGDPTLGVPPCQGCHGTAGRGPKPAFSSSPQPSWHSFPSLAGQSSLYVTQQLGDYRTGTRVGSSNASVMHGVTQNLSDADIAALSSYIESL</sequence>
<keyword evidence="3 8" id="KW-0349">Heme</keyword>
<keyword evidence="2" id="KW-0813">Transport</keyword>
<feature type="binding site" description="covalent" evidence="8">
    <location>
        <position position="51"/>
    </location>
    <ligand>
        <name>heme c</name>
        <dbReference type="ChEBI" id="CHEBI:61717"/>
        <label>1</label>
    </ligand>
</feature>
<evidence type="ECO:0000256" key="5">
    <source>
        <dbReference type="ARBA" id="ARBA00022764"/>
    </source>
</evidence>
<evidence type="ECO:0000313" key="12">
    <source>
        <dbReference type="EMBL" id="TCV92315.1"/>
    </source>
</evidence>
<dbReference type="Gene3D" id="1.10.760.10">
    <property type="entry name" value="Cytochrome c-like domain"/>
    <property type="match status" value="2"/>
</dbReference>
<organism evidence="12 13">
    <name type="scientific">Luteibacter rhizovicinus</name>
    <dbReference type="NCBI Taxonomy" id="242606"/>
    <lineage>
        <taxon>Bacteria</taxon>
        <taxon>Pseudomonadati</taxon>
        <taxon>Pseudomonadota</taxon>
        <taxon>Gammaproteobacteria</taxon>
        <taxon>Lysobacterales</taxon>
        <taxon>Rhodanobacteraceae</taxon>
        <taxon>Luteibacter</taxon>
    </lineage>
</organism>
<dbReference type="InterPro" id="IPR036909">
    <property type="entry name" value="Cyt_c-like_dom_sf"/>
</dbReference>
<evidence type="ECO:0000256" key="3">
    <source>
        <dbReference type="ARBA" id="ARBA00022617"/>
    </source>
</evidence>
<gene>
    <name evidence="12" type="ORF">EC912_10721</name>
</gene>
<accession>A0A4R3YI45</accession>
<evidence type="ECO:0000256" key="8">
    <source>
        <dbReference type="PIRSR" id="PIRSR000005-1"/>
    </source>
</evidence>
<dbReference type="GO" id="GO:0009055">
    <property type="term" value="F:electron transfer activity"/>
    <property type="evidence" value="ECO:0007669"/>
    <property type="project" value="InterPro"/>
</dbReference>
<dbReference type="InterPro" id="IPR024167">
    <property type="entry name" value="Cytochrome_c4-like"/>
</dbReference>
<comment type="caution">
    <text evidence="12">The sequence shown here is derived from an EMBL/GenBank/DDBJ whole genome shotgun (WGS) entry which is preliminary data.</text>
</comment>
<dbReference type="SUPFAM" id="SSF46626">
    <property type="entry name" value="Cytochrome c"/>
    <property type="match status" value="2"/>
</dbReference>
<feature type="signal peptide" evidence="10">
    <location>
        <begin position="1"/>
        <end position="21"/>
    </location>
</feature>
<feature type="domain" description="Cytochrome c" evidence="11">
    <location>
        <begin position="125"/>
        <end position="226"/>
    </location>
</feature>
<proteinExistence type="predicted"/>
<evidence type="ECO:0000256" key="10">
    <source>
        <dbReference type="SAM" id="SignalP"/>
    </source>
</evidence>
<dbReference type="EMBL" id="SMCS01000007">
    <property type="protein sequence ID" value="TCV92315.1"/>
    <property type="molecule type" value="Genomic_DNA"/>
</dbReference>
<dbReference type="GO" id="GO:0042597">
    <property type="term" value="C:periplasmic space"/>
    <property type="evidence" value="ECO:0007669"/>
    <property type="project" value="UniProtKB-SubCell"/>
</dbReference>
<dbReference type="RefSeq" id="WP_132145807.1">
    <property type="nucleotide sequence ID" value="NZ_SMCS01000007.1"/>
</dbReference>
<comment type="subcellular location">
    <subcellularLocation>
        <location evidence="1">Periplasm</location>
    </subcellularLocation>
</comment>
<name>A0A4R3YI45_9GAMM</name>
<dbReference type="PANTHER" id="PTHR33751">
    <property type="entry name" value="CBB3-TYPE CYTOCHROME C OXIDASE SUBUNIT FIXP"/>
    <property type="match status" value="1"/>
</dbReference>
<feature type="binding site" description="axial binding residue" evidence="9">
    <location>
        <position position="94"/>
    </location>
    <ligand>
        <name>heme c</name>
        <dbReference type="ChEBI" id="CHEBI:61717"/>
        <label>1</label>
    </ligand>
    <ligandPart>
        <name>Fe</name>
        <dbReference type="ChEBI" id="CHEBI:18248"/>
    </ligandPart>
</feature>
<dbReference type="GO" id="GO:0005506">
    <property type="term" value="F:iron ion binding"/>
    <property type="evidence" value="ECO:0007669"/>
    <property type="project" value="InterPro"/>
</dbReference>
<evidence type="ECO:0000256" key="6">
    <source>
        <dbReference type="ARBA" id="ARBA00022982"/>
    </source>
</evidence>
<evidence type="ECO:0000256" key="2">
    <source>
        <dbReference type="ARBA" id="ARBA00022448"/>
    </source>
</evidence>
<keyword evidence="5" id="KW-0574">Periplasm</keyword>
<keyword evidence="4 9" id="KW-0479">Metal-binding</keyword>
<dbReference type="Proteomes" id="UP000295645">
    <property type="component" value="Unassembled WGS sequence"/>
</dbReference>
<keyword evidence="6" id="KW-0249">Electron transport</keyword>
<keyword evidence="7 9" id="KW-0408">Iron</keyword>
<comment type="PTM">
    <text evidence="8">Binds 2 heme c groups covalently per subunit.</text>
</comment>
<evidence type="ECO:0000256" key="4">
    <source>
        <dbReference type="ARBA" id="ARBA00022723"/>
    </source>
</evidence>
<dbReference type="InterPro" id="IPR050597">
    <property type="entry name" value="Cytochrome_c_Oxidase_Subunit"/>
</dbReference>
<feature type="domain" description="Cytochrome c" evidence="11">
    <location>
        <begin position="39"/>
        <end position="117"/>
    </location>
</feature>
<evidence type="ECO:0000256" key="1">
    <source>
        <dbReference type="ARBA" id="ARBA00004418"/>
    </source>
</evidence>
<feature type="binding site" description="axial binding residue" evidence="9">
    <location>
        <position position="55"/>
    </location>
    <ligand>
        <name>heme c</name>
        <dbReference type="ChEBI" id="CHEBI:61717"/>
        <label>1</label>
    </ligand>
    <ligandPart>
        <name>Fe</name>
        <dbReference type="ChEBI" id="CHEBI:18248"/>
    </ligandPart>
</feature>
<evidence type="ECO:0000313" key="13">
    <source>
        <dbReference type="Proteomes" id="UP000295645"/>
    </source>
</evidence>
<dbReference type="InterPro" id="IPR009056">
    <property type="entry name" value="Cyt_c-like_dom"/>
</dbReference>
<dbReference type="GO" id="GO:0020037">
    <property type="term" value="F:heme binding"/>
    <property type="evidence" value="ECO:0007669"/>
    <property type="project" value="InterPro"/>
</dbReference>
<protein>
    <submittedName>
        <fullName evidence="12">Cytochrome c553</fullName>
    </submittedName>
</protein>
<dbReference type="Pfam" id="PF00034">
    <property type="entry name" value="Cytochrom_C"/>
    <property type="match status" value="2"/>
</dbReference>
<dbReference type="OrthoDB" id="9773456at2"/>
<evidence type="ECO:0000256" key="9">
    <source>
        <dbReference type="PIRSR" id="PIRSR000005-2"/>
    </source>
</evidence>
<dbReference type="PROSITE" id="PS51007">
    <property type="entry name" value="CYTC"/>
    <property type="match status" value="2"/>
</dbReference>
<dbReference type="AlphaFoldDB" id="A0A4R3YI45"/>
<dbReference type="PANTHER" id="PTHR33751:SF9">
    <property type="entry name" value="CYTOCHROME C4"/>
    <property type="match status" value="1"/>
</dbReference>
<feature type="binding site" description="axial binding residue" evidence="9">
    <location>
        <position position="204"/>
    </location>
    <ligand>
        <name>heme c</name>
        <dbReference type="ChEBI" id="CHEBI:61717"/>
        <label>2</label>
    </ligand>
    <ligandPart>
        <name>Fe</name>
        <dbReference type="ChEBI" id="CHEBI:18248"/>
    </ligandPart>
</feature>
<evidence type="ECO:0000259" key="11">
    <source>
        <dbReference type="PROSITE" id="PS51007"/>
    </source>
</evidence>
<keyword evidence="13" id="KW-1185">Reference proteome</keyword>
<feature type="binding site" description="covalent" evidence="8">
    <location>
        <position position="146"/>
    </location>
    <ligand>
        <name>heme c</name>
        <dbReference type="ChEBI" id="CHEBI:61717"/>
        <label>2</label>
    </ligand>
</feature>
<dbReference type="PIRSF" id="PIRSF000005">
    <property type="entry name" value="Cytochrome_c4"/>
    <property type="match status" value="1"/>
</dbReference>
<keyword evidence="10" id="KW-0732">Signal</keyword>
<reference evidence="12 13" key="1">
    <citation type="submission" date="2019-03" db="EMBL/GenBank/DDBJ databases">
        <title>Above-ground endophytic microbial communities from plants in different locations in the United States.</title>
        <authorList>
            <person name="Frank C."/>
        </authorList>
    </citation>
    <scope>NUCLEOTIDE SEQUENCE [LARGE SCALE GENOMIC DNA]</scope>
    <source>
        <strain evidence="12 13">LP_13_YM</strain>
    </source>
</reference>
<feature type="binding site" description="covalent" evidence="8">
    <location>
        <position position="149"/>
    </location>
    <ligand>
        <name>heme c</name>
        <dbReference type="ChEBI" id="CHEBI:61717"/>
        <label>2</label>
    </ligand>
</feature>
<feature type="binding site" description="axial binding residue" evidence="9">
    <location>
        <position position="150"/>
    </location>
    <ligand>
        <name>heme c</name>
        <dbReference type="ChEBI" id="CHEBI:61717"/>
        <label>2</label>
    </ligand>
    <ligandPart>
        <name>Fe</name>
        <dbReference type="ChEBI" id="CHEBI:18248"/>
    </ligandPart>
</feature>
<feature type="chain" id="PRO_5020476166" evidence="10">
    <location>
        <begin position="22"/>
        <end position="226"/>
    </location>
</feature>
<feature type="binding site" description="covalent" evidence="8">
    <location>
        <position position="54"/>
    </location>
    <ligand>
        <name>heme c</name>
        <dbReference type="ChEBI" id="CHEBI:61717"/>
        <label>1</label>
    </ligand>
</feature>